<dbReference type="WBParaSite" id="SSLN_0000755501-mRNA-1">
    <property type="protein sequence ID" value="SSLN_0000755501-mRNA-1"/>
    <property type="gene ID" value="SSLN_0000755501"/>
</dbReference>
<feature type="compositionally biased region" description="Acidic residues" evidence="1">
    <location>
        <begin position="49"/>
        <end position="59"/>
    </location>
</feature>
<accession>A0A183SSV1</accession>
<evidence type="ECO:0000313" key="2">
    <source>
        <dbReference type="EMBL" id="VDL93684.1"/>
    </source>
</evidence>
<proteinExistence type="predicted"/>
<dbReference type="AlphaFoldDB" id="A0A183SSV1"/>
<feature type="region of interest" description="Disordered" evidence="1">
    <location>
        <begin position="39"/>
        <end position="66"/>
    </location>
</feature>
<reference evidence="2 3" key="2">
    <citation type="submission" date="2018-11" db="EMBL/GenBank/DDBJ databases">
        <authorList>
            <consortium name="Pathogen Informatics"/>
        </authorList>
    </citation>
    <scope>NUCLEOTIDE SEQUENCE [LARGE SCALE GENOMIC DNA]</scope>
    <source>
        <strain evidence="2 3">NST_G2</strain>
    </source>
</reference>
<dbReference type="Proteomes" id="UP000275846">
    <property type="component" value="Unassembled WGS sequence"/>
</dbReference>
<gene>
    <name evidence="2" type="ORF">SSLN_LOCUS7299</name>
</gene>
<name>A0A183SSV1_SCHSO</name>
<keyword evidence="3" id="KW-1185">Reference proteome</keyword>
<evidence type="ECO:0000313" key="3">
    <source>
        <dbReference type="Proteomes" id="UP000275846"/>
    </source>
</evidence>
<evidence type="ECO:0000313" key="4">
    <source>
        <dbReference type="WBParaSite" id="SSLN_0000755501-mRNA-1"/>
    </source>
</evidence>
<protein>
    <submittedName>
        <fullName evidence="2 4">Uncharacterized protein</fullName>
    </submittedName>
</protein>
<organism evidence="4">
    <name type="scientific">Schistocephalus solidus</name>
    <name type="common">Tapeworm</name>
    <dbReference type="NCBI Taxonomy" id="70667"/>
    <lineage>
        <taxon>Eukaryota</taxon>
        <taxon>Metazoa</taxon>
        <taxon>Spiralia</taxon>
        <taxon>Lophotrochozoa</taxon>
        <taxon>Platyhelminthes</taxon>
        <taxon>Cestoda</taxon>
        <taxon>Eucestoda</taxon>
        <taxon>Diphyllobothriidea</taxon>
        <taxon>Diphyllobothriidae</taxon>
        <taxon>Schistocephalus</taxon>
    </lineage>
</organism>
<reference evidence="4" key="1">
    <citation type="submission" date="2016-06" db="UniProtKB">
        <authorList>
            <consortium name="WormBaseParasite"/>
        </authorList>
    </citation>
    <scope>IDENTIFICATION</scope>
</reference>
<sequence>MLLDGTQRASEYTYDGSKIVFPTEILLTLLVKLAERMMEKEDRGGGRGEEEEEEEEEEKEEVKRKI</sequence>
<dbReference type="EMBL" id="UYSU01034081">
    <property type="protein sequence ID" value="VDL93684.1"/>
    <property type="molecule type" value="Genomic_DNA"/>
</dbReference>
<feature type="compositionally biased region" description="Basic and acidic residues" evidence="1">
    <location>
        <begin position="39"/>
        <end position="48"/>
    </location>
</feature>
<evidence type="ECO:0000256" key="1">
    <source>
        <dbReference type="SAM" id="MobiDB-lite"/>
    </source>
</evidence>